<dbReference type="InterPro" id="IPR036390">
    <property type="entry name" value="WH_DNA-bd_sf"/>
</dbReference>
<dbReference type="SMART" id="SM00345">
    <property type="entry name" value="HTH_GNTR"/>
    <property type="match status" value="1"/>
</dbReference>
<evidence type="ECO:0000256" key="3">
    <source>
        <dbReference type="ARBA" id="ARBA00023163"/>
    </source>
</evidence>
<accession>A0A413R7B3</accession>
<dbReference type="EMBL" id="QSFD01000007">
    <property type="protein sequence ID" value="RHA17954.1"/>
    <property type="molecule type" value="Genomic_DNA"/>
</dbReference>
<evidence type="ECO:0000256" key="1">
    <source>
        <dbReference type="ARBA" id="ARBA00023015"/>
    </source>
</evidence>
<dbReference type="Pfam" id="PF00392">
    <property type="entry name" value="GntR"/>
    <property type="match status" value="1"/>
</dbReference>
<dbReference type="InterPro" id="IPR036388">
    <property type="entry name" value="WH-like_DNA-bd_sf"/>
</dbReference>
<keyword evidence="1" id="KW-0805">Transcription regulation</keyword>
<reference evidence="5 6" key="1">
    <citation type="submission" date="2018-08" db="EMBL/GenBank/DDBJ databases">
        <title>A genome reference for cultivated species of the human gut microbiota.</title>
        <authorList>
            <person name="Zou Y."/>
            <person name="Xue W."/>
            <person name="Luo G."/>
        </authorList>
    </citation>
    <scope>NUCLEOTIDE SEQUENCE [LARGE SCALE GENOMIC DNA]</scope>
    <source>
        <strain evidence="5 6">AM44-11BH</strain>
    </source>
</reference>
<keyword evidence="2" id="KW-0238">DNA-binding</keyword>
<dbReference type="PROSITE" id="PS50949">
    <property type="entry name" value="HTH_GNTR"/>
    <property type="match status" value="1"/>
</dbReference>
<dbReference type="Gene3D" id="1.10.10.10">
    <property type="entry name" value="Winged helix-like DNA-binding domain superfamily/Winged helix DNA-binding domain"/>
    <property type="match status" value="1"/>
</dbReference>
<dbReference type="PANTHER" id="PTHR38445:SF9">
    <property type="entry name" value="HTH-TYPE TRANSCRIPTIONAL REPRESSOR YTRA"/>
    <property type="match status" value="1"/>
</dbReference>
<dbReference type="GO" id="GO:0003700">
    <property type="term" value="F:DNA-binding transcription factor activity"/>
    <property type="evidence" value="ECO:0007669"/>
    <property type="project" value="InterPro"/>
</dbReference>
<sequence>MKIDENSMIPIYVQIADSIEDDILSGKLKENDTCYSQLVLAKELKVNPATAAKGINLLVRRGILIKHRGQAMTVAGDAISMISERKRHSEVEQIAEQLIKLSKKLSITKEELLKLIAEQYDKK</sequence>
<evidence type="ECO:0000313" key="6">
    <source>
        <dbReference type="Proteomes" id="UP000284779"/>
    </source>
</evidence>
<name>A0A413R7B3_9FIRM</name>
<comment type="caution">
    <text evidence="5">The sequence shown here is derived from an EMBL/GenBank/DDBJ whole genome shotgun (WGS) entry which is preliminary data.</text>
</comment>
<dbReference type="Proteomes" id="UP000284779">
    <property type="component" value="Unassembled WGS sequence"/>
</dbReference>
<dbReference type="GO" id="GO:0003677">
    <property type="term" value="F:DNA binding"/>
    <property type="evidence" value="ECO:0007669"/>
    <property type="project" value="UniProtKB-KW"/>
</dbReference>
<keyword evidence="6" id="KW-1185">Reference proteome</keyword>
<dbReference type="SUPFAM" id="SSF46785">
    <property type="entry name" value="Winged helix' DNA-binding domain"/>
    <property type="match status" value="1"/>
</dbReference>
<dbReference type="RefSeq" id="WP_117970739.1">
    <property type="nucleotide sequence ID" value="NZ_CAUBDO010000029.1"/>
</dbReference>
<gene>
    <name evidence="5" type="ORF">DW944_07710</name>
</gene>
<evidence type="ECO:0000313" key="5">
    <source>
        <dbReference type="EMBL" id="RHA17954.1"/>
    </source>
</evidence>
<feature type="domain" description="HTH gntR-type" evidence="4">
    <location>
        <begin position="9"/>
        <end position="77"/>
    </location>
</feature>
<evidence type="ECO:0000259" key="4">
    <source>
        <dbReference type="PROSITE" id="PS50949"/>
    </source>
</evidence>
<organism evidence="5 6">
    <name type="scientific">Eubacterium ventriosum</name>
    <dbReference type="NCBI Taxonomy" id="39496"/>
    <lineage>
        <taxon>Bacteria</taxon>
        <taxon>Bacillati</taxon>
        <taxon>Bacillota</taxon>
        <taxon>Clostridia</taxon>
        <taxon>Eubacteriales</taxon>
        <taxon>Eubacteriaceae</taxon>
        <taxon>Eubacterium</taxon>
    </lineage>
</organism>
<protein>
    <submittedName>
        <fullName evidence="5">GntR family transcriptional regulator</fullName>
    </submittedName>
</protein>
<dbReference type="PANTHER" id="PTHR38445">
    <property type="entry name" value="HTH-TYPE TRANSCRIPTIONAL REPRESSOR YTRA"/>
    <property type="match status" value="1"/>
</dbReference>
<evidence type="ECO:0000256" key="2">
    <source>
        <dbReference type="ARBA" id="ARBA00023125"/>
    </source>
</evidence>
<keyword evidence="3" id="KW-0804">Transcription</keyword>
<dbReference type="AlphaFoldDB" id="A0A413R7B3"/>
<dbReference type="InterPro" id="IPR000524">
    <property type="entry name" value="Tscrpt_reg_HTH_GntR"/>
</dbReference>
<proteinExistence type="predicted"/>